<dbReference type="Gene3D" id="3.40.50.10190">
    <property type="entry name" value="BRCT domain"/>
    <property type="match status" value="1"/>
</dbReference>
<feature type="compositionally biased region" description="Basic and acidic residues" evidence="8">
    <location>
        <begin position="832"/>
        <end position="845"/>
    </location>
</feature>
<dbReference type="PANTHER" id="PTHR12162">
    <property type="entry name" value="NIBRIN-RELATED"/>
    <property type="match status" value="1"/>
</dbReference>
<dbReference type="GeneID" id="98124028"/>
<feature type="compositionally biased region" description="Low complexity" evidence="8">
    <location>
        <begin position="395"/>
        <end position="406"/>
    </location>
</feature>
<comment type="subcellular location">
    <subcellularLocation>
        <location evidence="2">Chromosome</location>
    </subcellularLocation>
    <subcellularLocation>
        <location evidence="1">Nucleus</location>
    </subcellularLocation>
</comment>
<dbReference type="Pfam" id="PF00498">
    <property type="entry name" value="FHA"/>
    <property type="match status" value="1"/>
</dbReference>
<feature type="compositionally biased region" description="Basic and acidic residues" evidence="8">
    <location>
        <begin position="636"/>
        <end position="651"/>
    </location>
</feature>
<name>A0ABR4DDK7_9PEZI</name>
<keyword evidence="6" id="KW-0539">Nucleus</keyword>
<dbReference type="InterPro" id="IPR008984">
    <property type="entry name" value="SMAD_FHA_dom_sf"/>
</dbReference>
<accession>A0ABR4DDK7</accession>
<feature type="compositionally biased region" description="Acidic residues" evidence="8">
    <location>
        <begin position="547"/>
        <end position="557"/>
    </location>
</feature>
<evidence type="ECO:0000256" key="1">
    <source>
        <dbReference type="ARBA" id="ARBA00004123"/>
    </source>
</evidence>
<organism evidence="10 11">
    <name type="scientific">Remersonia thermophila</name>
    <dbReference type="NCBI Taxonomy" id="72144"/>
    <lineage>
        <taxon>Eukaryota</taxon>
        <taxon>Fungi</taxon>
        <taxon>Dikarya</taxon>
        <taxon>Ascomycota</taxon>
        <taxon>Pezizomycotina</taxon>
        <taxon>Sordariomycetes</taxon>
        <taxon>Sordariomycetidae</taxon>
        <taxon>Sordariales</taxon>
        <taxon>Sordariales incertae sedis</taxon>
        <taxon>Remersonia</taxon>
    </lineage>
</organism>
<feature type="compositionally biased region" description="Basic and acidic residues" evidence="8">
    <location>
        <begin position="558"/>
        <end position="603"/>
    </location>
</feature>
<dbReference type="InterPro" id="IPR032429">
    <property type="entry name" value="Nibrin_BRCT2"/>
</dbReference>
<evidence type="ECO:0000256" key="5">
    <source>
        <dbReference type="ARBA" id="ARBA00023204"/>
    </source>
</evidence>
<dbReference type="InterPro" id="IPR043014">
    <property type="entry name" value="Nibrin_BRCT2_sf"/>
</dbReference>
<feature type="compositionally biased region" description="Low complexity" evidence="8">
    <location>
        <begin position="797"/>
        <end position="808"/>
    </location>
</feature>
<keyword evidence="3" id="KW-0158">Chromosome</keyword>
<feature type="compositionally biased region" description="Acidic residues" evidence="8">
    <location>
        <begin position="429"/>
        <end position="439"/>
    </location>
</feature>
<evidence type="ECO:0000256" key="7">
    <source>
        <dbReference type="ARBA" id="ARBA00044757"/>
    </source>
</evidence>
<feature type="compositionally biased region" description="Basic and acidic residues" evidence="8">
    <location>
        <begin position="727"/>
        <end position="737"/>
    </location>
</feature>
<feature type="domain" description="FHA" evidence="9">
    <location>
        <begin position="22"/>
        <end position="85"/>
    </location>
</feature>
<feature type="compositionally biased region" description="Polar residues" evidence="8">
    <location>
        <begin position="707"/>
        <end position="723"/>
    </location>
</feature>
<feature type="compositionally biased region" description="Basic residues" evidence="8">
    <location>
        <begin position="414"/>
        <end position="424"/>
    </location>
</feature>
<reference evidence="10 11" key="1">
    <citation type="journal article" date="2024" name="Commun. Biol.">
        <title>Comparative genomic analysis of thermophilic fungi reveals convergent evolutionary adaptations and gene losses.</title>
        <authorList>
            <person name="Steindorff A.S."/>
            <person name="Aguilar-Pontes M.V."/>
            <person name="Robinson A.J."/>
            <person name="Andreopoulos B."/>
            <person name="LaButti K."/>
            <person name="Kuo A."/>
            <person name="Mondo S."/>
            <person name="Riley R."/>
            <person name="Otillar R."/>
            <person name="Haridas S."/>
            <person name="Lipzen A."/>
            <person name="Grimwood J."/>
            <person name="Schmutz J."/>
            <person name="Clum A."/>
            <person name="Reid I.D."/>
            <person name="Moisan M.C."/>
            <person name="Butler G."/>
            <person name="Nguyen T.T.M."/>
            <person name="Dewar K."/>
            <person name="Conant G."/>
            <person name="Drula E."/>
            <person name="Henrissat B."/>
            <person name="Hansel C."/>
            <person name="Singer S."/>
            <person name="Hutchinson M.I."/>
            <person name="de Vries R.P."/>
            <person name="Natvig D.O."/>
            <person name="Powell A.J."/>
            <person name="Tsang A."/>
            <person name="Grigoriev I.V."/>
        </authorList>
    </citation>
    <scope>NUCLEOTIDE SEQUENCE [LARGE SCALE GENOMIC DNA]</scope>
    <source>
        <strain evidence="10 11">ATCC 22073</strain>
    </source>
</reference>
<dbReference type="RefSeq" id="XP_070866927.1">
    <property type="nucleotide sequence ID" value="XM_071009384.1"/>
</dbReference>
<dbReference type="InterPro" id="IPR036420">
    <property type="entry name" value="BRCT_dom_sf"/>
</dbReference>
<dbReference type="SMART" id="SM00240">
    <property type="entry name" value="FHA"/>
    <property type="match status" value="1"/>
</dbReference>
<proteinExistence type="inferred from homology"/>
<feature type="compositionally biased region" description="Basic and acidic residues" evidence="8">
    <location>
        <begin position="378"/>
        <end position="388"/>
    </location>
</feature>
<feature type="compositionally biased region" description="Pro residues" evidence="8">
    <location>
        <begin position="536"/>
        <end position="546"/>
    </location>
</feature>
<dbReference type="InterPro" id="IPR000253">
    <property type="entry name" value="FHA_dom"/>
</dbReference>
<dbReference type="PROSITE" id="PS50006">
    <property type="entry name" value="FHA_DOMAIN"/>
    <property type="match status" value="1"/>
</dbReference>
<dbReference type="Proteomes" id="UP001600064">
    <property type="component" value="Unassembled WGS sequence"/>
</dbReference>
<evidence type="ECO:0000313" key="10">
    <source>
        <dbReference type="EMBL" id="KAL2268200.1"/>
    </source>
</evidence>
<sequence length="863" mass="96481">MWLLESELFDGRKLWLRPGKLYLFGRTVAEPGQLVISDKTVSRKHLTIRVDDVPEGGGRNIRSRSTVTIEDLESKKGTLLNGVQIRGQTTTLSHDINEVRLGLCKEPVIIRWQPVVLSFSFTSKELRADPWARLRDSLEQLDIKYSADYERDTTHVVSKKRNTSKGLKALINGKYIVTDSFINAIVEAATVPENAGEGASSALEEDFDAAWPNPIDHLPPRGEEPIERQREAYEPDERRQEVFDGYTFVFYDRKQYENLFPAIAAGKGKALLKEVVPGETEVDDFVRYVKGVAGEKGLGSFEDGSEGKGVVVVRYTPKTEDFEWYAQFLTAFATRLDHRPIDQREFLEAILDCDASMLRRPLPEASQPSTDVTPGRENGADSRGRMDVDQPAPKPAEAAEPAAEKSPAPPARISRPRRGGRSRFKGFDFDDAEESAPEPEPEREPEPAIETAAPEPEPPQVAAAASQDSLFVTQAQEWNDPLEDEMGAASPARTPWRKRQLSPLPDDDPSAFIDEIAPRVGAPKRRRTAADQAPAPASPEPKPAPQPDEDEEMAEDSPQDKPKRGQRQGKEKKGKEESDILELARRQREEAEALAAAERKELEEVPDDGIDYAAIRALHIIEECEVRLPQPGAAARTRDHDIADGRWDPRWNGRKNFKRFRKQGEPAGRQQPRIIIPLEEAKPKEYGIGDDYWLEDDSGSRRRKDSQQGSQTQATEASHQRNMPQGKGKEKETEPTRPRAPATTRRNVLVLDSSDEEEPSELSAMPEAESSVVPETEPSRSRAAKAAEKANSQKLRSQTQTQTQSQSQLQFPSLETLSSKRSAASGSLSREPAAKKARMEFKPPSDDESDSDDELKFRFGRRR</sequence>
<dbReference type="InterPro" id="IPR040227">
    <property type="entry name" value="Nibrin-rel"/>
</dbReference>
<evidence type="ECO:0000256" key="3">
    <source>
        <dbReference type="ARBA" id="ARBA00022454"/>
    </source>
</evidence>
<dbReference type="CDD" id="cd22667">
    <property type="entry name" value="FHA_NBN"/>
    <property type="match status" value="1"/>
</dbReference>
<keyword evidence="4" id="KW-0227">DNA damage</keyword>
<feature type="region of interest" description="Disordered" evidence="8">
    <location>
        <begin position="361"/>
        <end position="603"/>
    </location>
</feature>
<evidence type="ECO:0000256" key="2">
    <source>
        <dbReference type="ARBA" id="ARBA00004286"/>
    </source>
</evidence>
<dbReference type="CDD" id="cd17741">
    <property type="entry name" value="BRCT_nibrin"/>
    <property type="match status" value="1"/>
</dbReference>
<dbReference type="SUPFAM" id="SSF49879">
    <property type="entry name" value="SMAD/FHA domain"/>
    <property type="match status" value="1"/>
</dbReference>
<feature type="compositionally biased region" description="Basic residues" evidence="8">
    <location>
        <begin position="652"/>
        <end position="661"/>
    </location>
</feature>
<dbReference type="Pfam" id="PF16508">
    <property type="entry name" value="NIBRIN_BRCT_II"/>
    <property type="match status" value="1"/>
</dbReference>
<evidence type="ECO:0000259" key="9">
    <source>
        <dbReference type="PROSITE" id="PS50006"/>
    </source>
</evidence>
<dbReference type="Gene3D" id="3.40.50.10980">
    <property type="entry name" value="Nibrin, BRCT2 domain"/>
    <property type="match status" value="1"/>
</dbReference>
<comment type="similarity">
    <text evidence="7">Belongs to the Nibrin family.</text>
</comment>
<comment type="caution">
    <text evidence="10">The sequence shown here is derived from an EMBL/GenBank/DDBJ whole genome shotgun (WGS) entry which is preliminary data.</text>
</comment>
<dbReference type="SUPFAM" id="SSF52113">
    <property type="entry name" value="BRCT domain"/>
    <property type="match status" value="1"/>
</dbReference>
<protein>
    <recommendedName>
        <fullName evidence="9">FHA domain-containing protein</fullName>
    </recommendedName>
</protein>
<dbReference type="PANTHER" id="PTHR12162:SF0">
    <property type="entry name" value="NIBRIN"/>
    <property type="match status" value="1"/>
</dbReference>
<dbReference type="EMBL" id="JAZGUE010000003">
    <property type="protein sequence ID" value="KAL2268200.1"/>
    <property type="molecule type" value="Genomic_DNA"/>
</dbReference>
<feature type="compositionally biased region" description="Low complexity" evidence="8">
    <location>
        <begin position="817"/>
        <end position="830"/>
    </location>
</feature>
<feature type="compositionally biased region" description="Basic and acidic residues" evidence="8">
    <location>
        <begin position="777"/>
        <end position="788"/>
    </location>
</feature>
<gene>
    <name evidence="10" type="ORF">VTJ83DRAFT_3046</name>
</gene>
<feature type="compositionally biased region" description="Low complexity" evidence="8">
    <location>
        <begin position="448"/>
        <end position="465"/>
    </location>
</feature>
<evidence type="ECO:0000313" key="11">
    <source>
        <dbReference type="Proteomes" id="UP001600064"/>
    </source>
</evidence>
<evidence type="ECO:0000256" key="8">
    <source>
        <dbReference type="SAM" id="MobiDB-lite"/>
    </source>
</evidence>
<feature type="region of interest" description="Disordered" evidence="8">
    <location>
        <begin position="632"/>
        <end position="863"/>
    </location>
</feature>
<evidence type="ECO:0000256" key="4">
    <source>
        <dbReference type="ARBA" id="ARBA00022763"/>
    </source>
</evidence>
<dbReference type="Gene3D" id="2.60.200.20">
    <property type="match status" value="1"/>
</dbReference>
<keyword evidence="5" id="KW-0234">DNA repair</keyword>
<keyword evidence="11" id="KW-1185">Reference proteome</keyword>
<feature type="compositionally biased region" description="Polar residues" evidence="8">
    <location>
        <begin position="466"/>
        <end position="477"/>
    </location>
</feature>
<evidence type="ECO:0000256" key="6">
    <source>
        <dbReference type="ARBA" id="ARBA00023242"/>
    </source>
</evidence>